<evidence type="ECO:0000313" key="3">
    <source>
        <dbReference type="Proteomes" id="UP000290253"/>
    </source>
</evidence>
<evidence type="ECO:0000259" key="1">
    <source>
        <dbReference type="Pfam" id="PF15515"/>
    </source>
</evidence>
<keyword evidence="2" id="KW-0378">Hydrolase</keyword>
<dbReference type="InterPro" id="IPR043004">
    <property type="entry name" value="MvaI_BcnI_cat"/>
</dbReference>
<reference evidence="2 3" key="1">
    <citation type="journal article" date="2016" name="Int. J. Syst. Evol. Microbiol.">
        <title>Acidipila dinghuensis sp. nov., an acidobacterium isolated from forest soil.</title>
        <authorList>
            <person name="Jiang Y.W."/>
            <person name="Wang J."/>
            <person name="Chen M.H."/>
            <person name="Lv Y.Y."/>
            <person name="Qiu L.H."/>
        </authorList>
    </citation>
    <scope>NUCLEOTIDE SEQUENCE [LARGE SCALE GENOMIC DNA]</scope>
    <source>
        <strain evidence="2 3">DHOF10</strain>
    </source>
</reference>
<evidence type="ECO:0000313" key="2">
    <source>
        <dbReference type="EMBL" id="RXS95727.1"/>
    </source>
</evidence>
<sequence length="425" mass="46743">MRAAGATQLYLKRLAENDNSKNQVYLGPDFSALNVLPTGELIGDPEKPTRLKAPMQFSWLSPEGSLALAPGAQLILYPQYPEVRFSGFLKGCSTAPSSLLTVRQAGRLLFFGVTAAGHVLGFATSHDSGLARELEGMGLQPSVGVFAQIELEVHTDDRSLLISELSRIADLGWIRSKRLNSKGELLQCSAPNCGGYTLEAELGIRPNGISDPDFHGWEIKQHAVTNLQRPSSGGPITLMTPEPTGGIYVDMGVREFIRRYGYPDRSVTDRMNFGGIHNALKICTATNLALTLEGYDPARQKITDFSKGISLLDQHGESAATWHYKDLLSHWTRKHAKAAYIPSLHRKAPENEYQYGKRVRLAEGTEFLLFVKAVASGAVYYDPGIKIVGVSTQKPELKKRSQFRIKSANIPLLYKSLGEFDLPAR</sequence>
<dbReference type="AlphaFoldDB" id="A0A4Q1SF33"/>
<dbReference type="Proteomes" id="UP000290253">
    <property type="component" value="Unassembled WGS sequence"/>
</dbReference>
<dbReference type="OrthoDB" id="9204522at2"/>
<name>A0A4Q1SF33_9BACT</name>
<gene>
    <name evidence="2" type="ORF">ESZ00_10905</name>
</gene>
<keyword evidence="3" id="KW-1185">Reference proteome</keyword>
<proteinExistence type="predicted"/>
<dbReference type="GO" id="GO:0004519">
    <property type="term" value="F:endonuclease activity"/>
    <property type="evidence" value="ECO:0007669"/>
    <property type="project" value="UniProtKB-KW"/>
</dbReference>
<organism evidence="2 3">
    <name type="scientific">Silvibacterium dinghuense</name>
    <dbReference type="NCBI Taxonomy" id="1560006"/>
    <lineage>
        <taxon>Bacteria</taxon>
        <taxon>Pseudomonadati</taxon>
        <taxon>Acidobacteriota</taxon>
        <taxon>Terriglobia</taxon>
        <taxon>Terriglobales</taxon>
        <taxon>Acidobacteriaceae</taxon>
        <taxon>Silvibacterium</taxon>
    </lineage>
</organism>
<accession>A0A4Q1SF33</accession>
<keyword evidence="2" id="KW-0540">Nuclease</keyword>
<feature type="domain" description="MvaI/BcnI restriction endonuclease" evidence="1">
    <location>
        <begin position="162"/>
        <end position="414"/>
    </location>
</feature>
<comment type="caution">
    <text evidence="2">The sequence shown here is derived from an EMBL/GenBank/DDBJ whole genome shotgun (WGS) entry which is preliminary data.</text>
</comment>
<keyword evidence="2" id="KW-0255">Endonuclease</keyword>
<dbReference type="EMBL" id="SDMK01000002">
    <property type="protein sequence ID" value="RXS95727.1"/>
    <property type="molecule type" value="Genomic_DNA"/>
</dbReference>
<dbReference type="Pfam" id="PF15515">
    <property type="entry name" value="MvaI_BcnI"/>
    <property type="match status" value="1"/>
</dbReference>
<dbReference type="Gene3D" id="3.40.210.20">
    <property type="entry name" value="MvaI/BcnI restriction endonuclease, catalytic domain"/>
    <property type="match status" value="1"/>
</dbReference>
<protein>
    <submittedName>
        <fullName evidence="2">MvaI/BcnI restriction endonuclease family protein</fullName>
    </submittedName>
</protein>
<dbReference type="InterPro" id="IPR029127">
    <property type="entry name" value="MvaI_BcnI"/>
</dbReference>